<keyword evidence="4 8" id="KW-0653">Protein transport</keyword>
<dbReference type="GO" id="GO:0005737">
    <property type="term" value="C:cytoplasm"/>
    <property type="evidence" value="ECO:0007669"/>
    <property type="project" value="UniProtKB-ARBA"/>
</dbReference>
<dbReference type="GO" id="GO:0015031">
    <property type="term" value="P:protein transport"/>
    <property type="evidence" value="ECO:0007669"/>
    <property type="project" value="UniProtKB-KW"/>
</dbReference>
<dbReference type="RefSeq" id="XP_067083618.1">
    <property type="nucleotide sequence ID" value="XM_067227517.1"/>
</dbReference>
<feature type="transmembrane region" description="Helical" evidence="8">
    <location>
        <begin position="98"/>
        <end position="129"/>
    </location>
</feature>
<evidence type="ECO:0000256" key="2">
    <source>
        <dbReference type="ARBA" id="ARBA00022448"/>
    </source>
</evidence>
<dbReference type="VEuPathDB" id="TriTrypDB:TEOVI_000577400"/>
<feature type="transmembrane region" description="Helical" evidence="8">
    <location>
        <begin position="57"/>
        <end position="77"/>
    </location>
</feature>
<dbReference type="GO" id="GO:0012505">
    <property type="term" value="C:endomembrane system"/>
    <property type="evidence" value="ECO:0007669"/>
    <property type="project" value="UniProtKB-ARBA"/>
</dbReference>
<accession>A0A1G4IKV8</accession>
<proteinExistence type="inferred from homology"/>
<evidence type="ECO:0000256" key="4">
    <source>
        <dbReference type="ARBA" id="ARBA00022927"/>
    </source>
</evidence>
<dbReference type="AlphaFoldDB" id="A0A1G4IKV8"/>
<dbReference type="Proteomes" id="UP000195570">
    <property type="component" value="Unassembled WGS sequence"/>
</dbReference>
<keyword evidence="2 8" id="KW-0813">Transport</keyword>
<evidence type="ECO:0000256" key="5">
    <source>
        <dbReference type="ARBA" id="ARBA00022989"/>
    </source>
</evidence>
<comment type="similarity">
    <text evidence="7 8">Belongs to the SFT2 family.</text>
</comment>
<dbReference type="GO" id="GO:0016192">
    <property type="term" value="P:vesicle-mediated transport"/>
    <property type="evidence" value="ECO:0007669"/>
    <property type="project" value="InterPro"/>
</dbReference>
<reference evidence="9" key="1">
    <citation type="submission" date="2016-09" db="EMBL/GenBank/DDBJ databases">
        <authorList>
            <person name="Hebert L."/>
            <person name="Moumen B."/>
        </authorList>
    </citation>
    <scope>NUCLEOTIDE SEQUENCE [LARGE SCALE GENOMIC DNA]</scope>
    <source>
        <strain evidence="9">OVI</strain>
    </source>
</reference>
<dbReference type="EMBL" id="CZPT02002018">
    <property type="protein sequence ID" value="SCU73223.1"/>
    <property type="molecule type" value="Genomic_DNA"/>
</dbReference>
<evidence type="ECO:0000256" key="3">
    <source>
        <dbReference type="ARBA" id="ARBA00022692"/>
    </source>
</evidence>
<keyword evidence="6 8" id="KW-0472">Membrane</keyword>
<keyword evidence="3 8" id="KW-0812">Transmembrane</keyword>
<evidence type="ECO:0000256" key="1">
    <source>
        <dbReference type="ARBA" id="ARBA00004141"/>
    </source>
</evidence>
<evidence type="ECO:0000256" key="7">
    <source>
        <dbReference type="ARBA" id="ARBA00025800"/>
    </source>
</evidence>
<comment type="function">
    <text evidence="8">May be involved in fusion of retrograde transport vesicles derived from an endocytic compartment with the Golgi complex.</text>
</comment>
<comment type="caution">
    <text evidence="9">The sequence shown here is derived from an EMBL/GenBank/DDBJ whole genome shotgun (WGS) entry which is preliminary data.</text>
</comment>
<comment type="subcellular location">
    <subcellularLocation>
        <location evidence="1 8">Membrane</location>
        <topology evidence="1 8">Multi-pass membrane protein</topology>
    </subcellularLocation>
</comment>
<dbReference type="GeneID" id="92379713"/>
<organism evidence="9 10">
    <name type="scientific">Trypanosoma equiperdum</name>
    <dbReference type="NCBI Taxonomy" id="5694"/>
    <lineage>
        <taxon>Eukaryota</taxon>
        <taxon>Discoba</taxon>
        <taxon>Euglenozoa</taxon>
        <taxon>Kinetoplastea</taxon>
        <taxon>Metakinetoplastina</taxon>
        <taxon>Trypanosomatida</taxon>
        <taxon>Trypanosomatidae</taxon>
        <taxon>Trypanosoma</taxon>
    </lineage>
</organism>
<dbReference type="InterPro" id="IPR011691">
    <property type="entry name" value="Vesicle_transpt_SFT2"/>
</dbReference>
<evidence type="ECO:0000313" key="9">
    <source>
        <dbReference type="EMBL" id="SCU73223.1"/>
    </source>
</evidence>
<dbReference type="PANTHER" id="PTHR23137:SF38">
    <property type="entry name" value="VESICLE TRANSPORT PROTEIN"/>
    <property type="match status" value="1"/>
</dbReference>
<feature type="transmembrane region" description="Helical" evidence="8">
    <location>
        <begin position="32"/>
        <end position="51"/>
    </location>
</feature>
<sequence>MEIPINVSESVLVDDDEEQCLKNLSWGARLRWYLLCTALGFFCSAMGYVALSFGVYWKYSVLNTLGSLISLGGSFILKGPRAQLRYMFDDYRRAASAVYITSLILSLVVAIYFKSFFLCLLCGIVQYVALIWYSLSFVPYGQEAVASCIRRVTGL</sequence>
<dbReference type="PANTHER" id="PTHR23137">
    <property type="entry name" value="VESICLE TRANSPORT PROTEIN-RELATED"/>
    <property type="match status" value="1"/>
</dbReference>
<dbReference type="GO" id="GO:0016020">
    <property type="term" value="C:membrane"/>
    <property type="evidence" value="ECO:0007669"/>
    <property type="project" value="UniProtKB-SubCell"/>
</dbReference>
<keyword evidence="10" id="KW-1185">Reference proteome</keyword>
<evidence type="ECO:0000313" key="10">
    <source>
        <dbReference type="Proteomes" id="UP000195570"/>
    </source>
</evidence>
<evidence type="ECO:0000256" key="8">
    <source>
        <dbReference type="RuleBase" id="RU363111"/>
    </source>
</evidence>
<comment type="caution">
    <text evidence="8">Lacks conserved residue(s) required for the propagation of feature annotation.</text>
</comment>
<gene>
    <name evidence="9" type="ORF">TEOVI_000577400</name>
</gene>
<evidence type="ECO:0000256" key="6">
    <source>
        <dbReference type="ARBA" id="ARBA00023136"/>
    </source>
</evidence>
<dbReference type="InterPro" id="IPR007305">
    <property type="entry name" value="Vesicle_transpt_Got1/SFT2"/>
</dbReference>
<name>A0A1G4IKV8_TRYEQ</name>
<keyword evidence="5 8" id="KW-1133">Transmembrane helix</keyword>
<protein>
    <recommendedName>
        <fullName evidence="8">Vesicle transport protein</fullName>
    </recommendedName>
</protein>
<dbReference type="Pfam" id="PF04178">
    <property type="entry name" value="Got1"/>
    <property type="match status" value="1"/>
</dbReference>